<dbReference type="EMBL" id="CP001959">
    <property type="protein sequence ID" value="ADG70256.1"/>
    <property type="molecule type" value="Genomic_DNA"/>
</dbReference>
<dbReference type="AlphaFoldDB" id="D5U4L1"/>
<dbReference type="KEGG" id="brm:Bmur_0149"/>
<dbReference type="PROSITE" id="PS51257">
    <property type="entry name" value="PROKAR_LIPOPROTEIN"/>
    <property type="match status" value="1"/>
</dbReference>
<sequence>MKKILIFIIPVIFLLSSCNEELITIVDEYNSPYDIKAIASNNAVYIDFWSGIIASDFAGFNIYASTSDTFTQPDSAIKNASQTYPTISGSNHTRTNFVIQIPTMTFNNGTLYYVTVTAYGTNNLVDKKYIETPISTVCPVIPREEGTGTGTTLAANGQTFGNIDIPGGKVTVNTGWGVQYFGYQTNFNSIVIITNNTDASFDTEAVYSLNGLYVFKQTGGNGLAKIWITSANGYRWAYQADASKWWGI</sequence>
<proteinExistence type="predicted"/>
<gene>
    <name evidence="1" type="ordered locus">Bmur_0149</name>
</gene>
<reference evidence="1 2" key="1">
    <citation type="journal article" date="2010" name="Stand. Genomic Sci.">
        <title>Complete genome sequence of Brachyspira murdochii type strain (56-150).</title>
        <authorList>
            <person name="Pati A."/>
            <person name="Sikorski J."/>
            <person name="Gronow S."/>
            <person name="Munk C."/>
            <person name="Lapidus A."/>
            <person name="Copeland A."/>
            <person name="Glavina Del Tio T."/>
            <person name="Nolan M."/>
            <person name="Lucas S."/>
            <person name="Chen F."/>
            <person name="Tice H."/>
            <person name="Cheng J.F."/>
            <person name="Han C."/>
            <person name="Detter J.C."/>
            <person name="Bruce D."/>
            <person name="Tapia R."/>
            <person name="Goodwin L."/>
            <person name="Pitluck S."/>
            <person name="Liolios K."/>
            <person name="Ivanova N."/>
            <person name="Mavromatis K."/>
            <person name="Mikhailova N."/>
            <person name="Chen A."/>
            <person name="Palaniappan K."/>
            <person name="Land M."/>
            <person name="Hauser L."/>
            <person name="Chang Y.J."/>
            <person name="Jeffries C.D."/>
            <person name="Spring S."/>
            <person name="Rohde M."/>
            <person name="Goker M."/>
            <person name="Bristow J."/>
            <person name="Eisen J.A."/>
            <person name="Markowitz V."/>
            <person name="Hugenholtz P."/>
            <person name="Kyrpides N.C."/>
            <person name="Klenk H.P."/>
        </authorList>
    </citation>
    <scope>NUCLEOTIDE SEQUENCE [LARGE SCALE GENOMIC DNA]</scope>
    <source>
        <strain evidence="2">ATCC 51284 / DSM 12563 / 56-150</strain>
    </source>
</reference>
<protein>
    <submittedName>
        <fullName evidence="1">Uncharacterized protein</fullName>
    </submittedName>
</protein>
<accession>D5U4L1</accession>
<evidence type="ECO:0000313" key="1">
    <source>
        <dbReference type="EMBL" id="ADG70256.1"/>
    </source>
</evidence>
<dbReference type="Proteomes" id="UP000001915">
    <property type="component" value="Chromosome"/>
</dbReference>
<dbReference type="OrthoDB" id="306885at2"/>
<dbReference type="STRING" id="526224.Bmur_0149"/>
<name>D5U4L1_BRAM5</name>
<organism evidence="1 2">
    <name type="scientific">Brachyspira murdochii (strain ATCC 51284 / DSM 12563 / 56-150)</name>
    <name type="common">Serpulina murdochii</name>
    <dbReference type="NCBI Taxonomy" id="526224"/>
    <lineage>
        <taxon>Bacteria</taxon>
        <taxon>Pseudomonadati</taxon>
        <taxon>Spirochaetota</taxon>
        <taxon>Spirochaetia</taxon>
        <taxon>Brachyspirales</taxon>
        <taxon>Brachyspiraceae</taxon>
        <taxon>Brachyspira</taxon>
    </lineage>
</organism>
<dbReference type="RefSeq" id="WP_013112687.1">
    <property type="nucleotide sequence ID" value="NC_014150.1"/>
</dbReference>
<dbReference type="HOGENOM" id="CLU_1136338_0_0_12"/>
<evidence type="ECO:0000313" key="2">
    <source>
        <dbReference type="Proteomes" id="UP000001915"/>
    </source>
</evidence>